<dbReference type="Pfam" id="PF00440">
    <property type="entry name" value="TetR_N"/>
    <property type="match status" value="1"/>
</dbReference>
<dbReference type="InterPro" id="IPR036271">
    <property type="entry name" value="Tet_transcr_reg_TetR-rel_C_sf"/>
</dbReference>
<dbReference type="Proteomes" id="UP000003963">
    <property type="component" value="Unassembled WGS sequence"/>
</dbReference>
<evidence type="ECO:0000256" key="4">
    <source>
        <dbReference type="PROSITE-ProRule" id="PRU00335"/>
    </source>
</evidence>
<dbReference type="AlphaFoldDB" id="D9WG82"/>
<dbReference type="HOGENOM" id="CLU_069356_28_0_11"/>
<evidence type="ECO:0000313" key="8">
    <source>
        <dbReference type="Proteomes" id="UP000003963"/>
    </source>
</evidence>
<evidence type="ECO:0000313" key="7">
    <source>
        <dbReference type="EMBL" id="EFL23297.1"/>
    </source>
</evidence>
<keyword evidence="3" id="KW-0804">Transcription</keyword>
<dbReference type="PANTHER" id="PTHR47506">
    <property type="entry name" value="TRANSCRIPTIONAL REGULATORY PROTEIN"/>
    <property type="match status" value="1"/>
</dbReference>
<keyword evidence="1" id="KW-0805">Transcription regulation</keyword>
<dbReference type="PANTHER" id="PTHR47506:SF1">
    <property type="entry name" value="HTH-TYPE TRANSCRIPTIONAL REGULATOR YJDC"/>
    <property type="match status" value="1"/>
</dbReference>
<dbReference type="EMBL" id="GG657754">
    <property type="protein sequence ID" value="EFL23297.1"/>
    <property type="molecule type" value="Genomic_DNA"/>
</dbReference>
<name>D9WG82_9ACTN</name>
<dbReference type="PROSITE" id="PS50977">
    <property type="entry name" value="HTH_TETR_2"/>
    <property type="match status" value="1"/>
</dbReference>
<dbReference type="GO" id="GO:0003677">
    <property type="term" value="F:DNA binding"/>
    <property type="evidence" value="ECO:0007669"/>
    <property type="project" value="UniProtKB-UniRule"/>
</dbReference>
<protein>
    <submittedName>
        <fullName evidence="7">TetR family transcriptional regulator</fullName>
    </submittedName>
</protein>
<feature type="DNA-binding region" description="H-T-H motif" evidence="4">
    <location>
        <begin position="101"/>
        <end position="120"/>
    </location>
</feature>
<evidence type="ECO:0000256" key="3">
    <source>
        <dbReference type="ARBA" id="ARBA00023163"/>
    </source>
</evidence>
<sequence length="270" mass="28773">MTATAAPSRARRRAMPSPIPREPPVTSATLPFSGCDMVNSRILEWAFKMSCVPRPRKCYLERALKNGRTGMAKGRPREFDAEQALSAALGVFWAKGYEGATMADLSAATGLKPGSIYGAFGSKAGLFGQVVDHYARTVFAYGPQAVEAGSIREVVRRWLKGSVEATTGADTPAGCLMVHGALATGDAASEAKAEVCTRRAAGEVMLTERFADARRSGDLPGTVEPRDAARYVLALTEGMAVQAAYGASRADLERLAELALTRLPWEQETA</sequence>
<dbReference type="Gene3D" id="1.10.10.60">
    <property type="entry name" value="Homeodomain-like"/>
    <property type="match status" value="1"/>
</dbReference>
<feature type="domain" description="HTH tetR-type" evidence="6">
    <location>
        <begin position="78"/>
        <end position="138"/>
    </location>
</feature>
<organism evidence="7 8">
    <name type="scientific">Streptomyces himastatinicus ATCC 53653</name>
    <dbReference type="NCBI Taxonomy" id="457427"/>
    <lineage>
        <taxon>Bacteria</taxon>
        <taxon>Bacillati</taxon>
        <taxon>Actinomycetota</taxon>
        <taxon>Actinomycetes</taxon>
        <taxon>Kitasatosporales</taxon>
        <taxon>Streptomycetaceae</taxon>
        <taxon>Streptomyces</taxon>
        <taxon>Streptomyces violaceusniger group</taxon>
    </lineage>
</organism>
<gene>
    <name evidence="7" type="ORF">SSOG_03012</name>
</gene>
<proteinExistence type="predicted"/>
<keyword evidence="2 4" id="KW-0238">DNA-binding</keyword>
<dbReference type="SUPFAM" id="SSF46689">
    <property type="entry name" value="Homeodomain-like"/>
    <property type="match status" value="1"/>
</dbReference>
<dbReference type="SUPFAM" id="SSF48498">
    <property type="entry name" value="Tetracyclin repressor-like, C-terminal domain"/>
    <property type="match status" value="1"/>
</dbReference>
<dbReference type="STRING" id="457427.SSOG_03012"/>
<accession>D9WG82</accession>
<dbReference type="InterPro" id="IPR001647">
    <property type="entry name" value="HTH_TetR"/>
</dbReference>
<dbReference type="Gene3D" id="1.10.357.10">
    <property type="entry name" value="Tetracycline Repressor, domain 2"/>
    <property type="match status" value="1"/>
</dbReference>
<evidence type="ECO:0000259" key="6">
    <source>
        <dbReference type="PROSITE" id="PS50977"/>
    </source>
</evidence>
<reference evidence="7 8" key="1">
    <citation type="submission" date="2009-02" db="EMBL/GenBank/DDBJ databases">
        <title>Annotation of Streptomyces hygroscopicus strain ATCC 53653.</title>
        <authorList>
            <consortium name="The Broad Institute Genome Sequencing Platform"/>
            <consortium name="Broad Institute Microbial Sequencing Center"/>
            <person name="Fischbach M."/>
            <person name="Godfrey P."/>
            <person name="Ward D."/>
            <person name="Young S."/>
            <person name="Zeng Q."/>
            <person name="Koehrsen M."/>
            <person name="Alvarado L."/>
            <person name="Berlin A.M."/>
            <person name="Bochicchio J."/>
            <person name="Borenstein D."/>
            <person name="Chapman S.B."/>
            <person name="Chen Z."/>
            <person name="Engels R."/>
            <person name="Freedman E."/>
            <person name="Gellesch M."/>
            <person name="Goldberg J."/>
            <person name="Griggs A."/>
            <person name="Gujja S."/>
            <person name="Heilman E.R."/>
            <person name="Heiman D.I."/>
            <person name="Hepburn T.A."/>
            <person name="Howarth C."/>
            <person name="Jen D."/>
            <person name="Larson L."/>
            <person name="Lewis B."/>
            <person name="Mehta T."/>
            <person name="Park D."/>
            <person name="Pearson M."/>
            <person name="Richards J."/>
            <person name="Roberts A."/>
            <person name="Saif S."/>
            <person name="Shea T.D."/>
            <person name="Shenoy N."/>
            <person name="Sisk P."/>
            <person name="Stolte C."/>
            <person name="Sykes S.N."/>
            <person name="Thomson T."/>
            <person name="Walk T."/>
            <person name="White J."/>
            <person name="Yandava C."/>
            <person name="Straight P."/>
            <person name="Clardy J."/>
            <person name="Hung D."/>
            <person name="Kolter R."/>
            <person name="Mekalanos J."/>
            <person name="Walker S."/>
            <person name="Walsh C.T."/>
            <person name="Wieland-Brown L.C."/>
            <person name="Haas B."/>
            <person name="Nusbaum C."/>
            <person name="Birren B."/>
        </authorList>
    </citation>
    <scope>NUCLEOTIDE SEQUENCE [LARGE SCALE GENOMIC DNA]</scope>
    <source>
        <strain evidence="7 8">ATCC 53653</strain>
    </source>
</reference>
<evidence type="ECO:0000256" key="5">
    <source>
        <dbReference type="SAM" id="MobiDB-lite"/>
    </source>
</evidence>
<dbReference type="InterPro" id="IPR009057">
    <property type="entry name" value="Homeodomain-like_sf"/>
</dbReference>
<evidence type="ECO:0000256" key="1">
    <source>
        <dbReference type="ARBA" id="ARBA00023015"/>
    </source>
</evidence>
<evidence type="ECO:0000256" key="2">
    <source>
        <dbReference type="ARBA" id="ARBA00023125"/>
    </source>
</evidence>
<keyword evidence="8" id="KW-1185">Reference proteome</keyword>
<feature type="region of interest" description="Disordered" evidence="5">
    <location>
        <begin position="1"/>
        <end position="25"/>
    </location>
</feature>